<evidence type="ECO:0000313" key="3">
    <source>
        <dbReference type="Proteomes" id="UP001516400"/>
    </source>
</evidence>
<organism evidence="2 3">
    <name type="scientific">Cryptolaemus montrouzieri</name>
    <dbReference type="NCBI Taxonomy" id="559131"/>
    <lineage>
        <taxon>Eukaryota</taxon>
        <taxon>Metazoa</taxon>
        <taxon>Ecdysozoa</taxon>
        <taxon>Arthropoda</taxon>
        <taxon>Hexapoda</taxon>
        <taxon>Insecta</taxon>
        <taxon>Pterygota</taxon>
        <taxon>Neoptera</taxon>
        <taxon>Endopterygota</taxon>
        <taxon>Coleoptera</taxon>
        <taxon>Polyphaga</taxon>
        <taxon>Cucujiformia</taxon>
        <taxon>Coccinelloidea</taxon>
        <taxon>Coccinellidae</taxon>
        <taxon>Scymninae</taxon>
        <taxon>Scymnini</taxon>
        <taxon>Cryptolaemus</taxon>
    </lineage>
</organism>
<dbReference type="EMBL" id="JABFTP020000185">
    <property type="protein sequence ID" value="KAL3287503.1"/>
    <property type="molecule type" value="Genomic_DNA"/>
</dbReference>
<comment type="caution">
    <text evidence="2">The sequence shown here is derived from an EMBL/GenBank/DDBJ whole genome shotgun (WGS) entry which is preliminary data.</text>
</comment>
<dbReference type="SUPFAM" id="SSF47473">
    <property type="entry name" value="EF-hand"/>
    <property type="match status" value="1"/>
</dbReference>
<dbReference type="InterPro" id="IPR011992">
    <property type="entry name" value="EF-hand-dom_pair"/>
</dbReference>
<reference evidence="2 3" key="1">
    <citation type="journal article" date="2021" name="BMC Biol.">
        <title>Horizontally acquired antibacterial genes associated with adaptive radiation of ladybird beetles.</title>
        <authorList>
            <person name="Li H.S."/>
            <person name="Tang X.F."/>
            <person name="Huang Y.H."/>
            <person name="Xu Z.Y."/>
            <person name="Chen M.L."/>
            <person name="Du X.Y."/>
            <person name="Qiu B.Y."/>
            <person name="Chen P.T."/>
            <person name="Zhang W."/>
            <person name="Slipinski A."/>
            <person name="Escalona H.E."/>
            <person name="Waterhouse R.M."/>
            <person name="Zwick A."/>
            <person name="Pang H."/>
        </authorList>
    </citation>
    <scope>NUCLEOTIDE SEQUENCE [LARGE SCALE GENOMIC DNA]</scope>
    <source>
        <strain evidence="2">SYSU2018</strain>
    </source>
</reference>
<keyword evidence="1" id="KW-0175">Coiled coil</keyword>
<name>A0ABD2P999_9CUCU</name>
<dbReference type="AlphaFoldDB" id="A0ABD2P999"/>
<keyword evidence="3" id="KW-1185">Reference proteome</keyword>
<sequence length="157" mass="18341">MGDFEYDEGAINPLSSDCSSSDFSEEMELNAFADTNEKLIADLTNQLRHMNEEVKIMINRIDNTEEDILKRRDFVRDMERLYIEYTKQIGREEEQIEKIEFLTDHLKNNMITRDEVLDSMRVLENSQLAEHFTNRKSNTSIVSCQKDSDVFTSVASQ</sequence>
<evidence type="ECO:0000313" key="2">
    <source>
        <dbReference type="EMBL" id="KAL3287503.1"/>
    </source>
</evidence>
<protein>
    <submittedName>
        <fullName evidence="2">Uncharacterized protein</fullName>
    </submittedName>
</protein>
<evidence type="ECO:0000256" key="1">
    <source>
        <dbReference type="SAM" id="Coils"/>
    </source>
</evidence>
<feature type="coiled-coil region" evidence="1">
    <location>
        <begin position="33"/>
        <end position="95"/>
    </location>
</feature>
<gene>
    <name evidence="2" type="ORF">HHI36_001973</name>
</gene>
<accession>A0ABD2P999</accession>
<dbReference type="Proteomes" id="UP001516400">
    <property type="component" value="Unassembled WGS sequence"/>
</dbReference>
<proteinExistence type="predicted"/>